<accession>A0A212L512</accession>
<name>A0A212L512_9BACT</name>
<dbReference type="AlphaFoldDB" id="A0A212L512"/>
<gene>
    <name evidence="1" type="ORF">KL86DES1_20607</name>
</gene>
<evidence type="ECO:0000313" key="1">
    <source>
        <dbReference type="EMBL" id="SCM72429.1"/>
    </source>
</evidence>
<sequence length="57" mass="6420">MSVGRRLCMLEIDFCTNPIRLDAQGALSVNSWICGGCPHRLHIVPIERLRGERGQSR</sequence>
<proteinExistence type="predicted"/>
<protein>
    <submittedName>
        <fullName evidence="1">Uncharacterized protein</fullName>
    </submittedName>
</protein>
<reference evidence="1" key="1">
    <citation type="submission" date="2016-08" db="EMBL/GenBank/DDBJ databases">
        <authorList>
            <person name="Seilhamer J.J."/>
        </authorList>
    </citation>
    <scope>NUCLEOTIDE SEQUENCE</scope>
    <source>
        <strain evidence="1">86-1</strain>
    </source>
</reference>
<organism evidence="1">
    <name type="scientific">uncultured Desulfovibrio sp</name>
    <dbReference type="NCBI Taxonomy" id="167968"/>
    <lineage>
        <taxon>Bacteria</taxon>
        <taxon>Pseudomonadati</taxon>
        <taxon>Thermodesulfobacteriota</taxon>
        <taxon>Desulfovibrionia</taxon>
        <taxon>Desulfovibrionales</taxon>
        <taxon>Desulfovibrionaceae</taxon>
        <taxon>Desulfovibrio</taxon>
        <taxon>environmental samples</taxon>
    </lineage>
</organism>
<dbReference type="EMBL" id="FMJC01000002">
    <property type="protein sequence ID" value="SCM72429.1"/>
    <property type="molecule type" value="Genomic_DNA"/>
</dbReference>